<organism evidence="12">
    <name type="scientific">Choreocolax polysiphoniae</name>
    <dbReference type="NCBI Taxonomy" id="282351"/>
    <lineage>
        <taxon>Eukaryota</taxon>
        <taxon>Rhodophyta</taxon>
        <taxon>Florideophyceae</taxon>
        <taxon>Rhodymeniophycidae</taxon>
        <taxon>Gigartinales</taxon>
        <taxon>Choreocolacaceae</taxon>
        <taxon>Choreocolax</taxon>
    </lineage>
</organism>
<dbReference type="GO" id="GO:0016787">
    <property type="term" value="F:hydrolase activity"/>
    <property type="evidence" value="ECO:0007669"/>
    <property type="project" value="UniProtKB-KW"/>
</dbReference>
<dbReference type="Gene3D" id="1.10.860.10">
    <property type="entry name" value="DNAb Helicase, Chain A"/>
    <property type="match status" value="1"/>
</dbReference>
<dbReference type="InterPro" id="IPR027417">
    <property type="entry name" value="P-loop_NTPase"/>
</dbReference>
<keyword evidence="8" id="KW-0413">Isomerase</keyword>
<geneLocation type="plastid" evidence="12"/>
<evidence type="ECO:0000313" key="12">
    <source>
        <dbReference type="EMBL" id="AJH65885.1"/>
    </source>
</evidence>
<dbReference type="InterPro" id="IPR007694">
    <property type="entry name" value="DNA_helicase_DnaB-like_C"/>
</dbReference>
<keyword evidence="2" id="KW-0235">DNA replication</keyword>
<dbReference type="PANTHER" id="PTHR30153">
    <property type="entry name" value="REPLICATIVE DNA HELICASE DNAB"/>
    <property type="match status" value="1"/>
</dbReference>
<dbReference type="PANTHER" id="PTHR30153:SF2">
    <property type="entry name" value="REPLICATIVE DNA HELICASE"/>
    <property type="match status" value="1"/>
</dbReference>
<accession>A0A0B5W3B8</accession>
<dbReference type="InterPro" id="IPR016136">
    <property type="entry name" value="DNA_helicase_N/primase_C"/>
</dbReference>
<dbReference type="AlphaFoldDB" id="A0A0B5W3B8"/>
<sequence length="590" mass="69851">MNKLKNYKTIPQNYLAEEILIGILLIYPNTLNYISYSIQKDFFFLESNQIIYLNILKIFQKQNINIITLFYQLKSNKLLQKIGGFKNLIRIMKQSQIFMCSSKKKDYIKELIKLINNSYIKRLLIQYGHNIIRIGYIKKIQNYYIYNKILLYLNSIERNILNDINNKTLKIKDLISRELIQIKYQKIYNIKKNINKSIRSGFLKLDNIILSLPNGNLIIIAGRPSIGKTSLAIHIAYNIFLNQQVSILIFSLEMSNKEIINKIISIACRTEINTTTINSLNKKQWKNITNICFKLLNNNIYLNDKNNVIINKIEKVAKKLKKIDKKIQLIIIDYLQLIELSSEINKKYNRSQELGYITRKLKLLAQFLQIPIIILSQLNRNIEIRSDKEPLLSDLKESGCIKYTDNIITYNKLINEINIYNMIDMIKDLKTYKYIMRKKYKIKIYISYKYIFICQNINKKIFLTSNQKYLSQIKWIKLNYILLSTTINIILKIVYSIEKKYINKIILNNYNKTYDINKNNKFSLICKKIILHNSIEQDADIILILYNKKNEINNLENKKTINIKIAKNRNGISGSCEMFFIPKTNIFQEK</sequence>
<dbReference type="GO" id="GO:0005524">
    <property type="term" value="F:ATP binding"/>
    <property type="evidence" value="ECO:0007669"/>
    <property type="project" value="UniProtKB-KW"/>
</dbReference>
<dbReference type="SUPFAM" id="SSF48024">
    <property type="entry name" value="N-terminal domain of DnaB helicase"/>
    <property type="match status" value="1"/>
</dbReference>
<evidence type="ECO:0000259" key="11">
    <source>
        <dbReference type="PROSITE" id="PS51199"/>
    </source>
</evidence>
<keyword evidence="6" id="KW-0067">ATP-binding</keyword>
<evidence type="ECO:0000256" key="4">
    <source>
        <dbReference type="ARBA" id="ARBA00022801"/>
    </source>
</evidence>
<gene>
    <name evidence="12" type="primary">dnaB</name>
</gene>
<dbReference type="Pfam" id="PF00772">
    <property type="entry name" value="DnaB"/>
    <property type="match status" value="1"/>
</dbReference>
<dbReference type="InterPro" id="IPR036185">
    <property type="entry name" value="DNA_heli_DnaB-like_N_sf"/>
</dbReference>
<dbReference type="Pfam" id="PF03796">
    <property type="entry name" value="DnaB_C"/>
    <property type="match status" value="1"/>
</dbReference>
<dbReference type="SUPFAM" id="SSF52540">
    <property type="entry name" value="P-loop containing nucleoside triphosphate hydrolases"/>
    <property type="match status" value="1"/>
</dbReference>
<dbReference type="EMBL" id="KP308096">
    <property type="protein sequence ID" value="AJH65885.1"/>
    <property type="molecule type" value="Genomic_DNA"/>
</dbReference>
<keyword evidence="4" id="KW-0378">Hydrolase</keyword>
<name>A0A0B5W3B8_9FLOR</name>
<dbReference type="GO" id="GO:0043139">
    <property type="term" value="F:5'-3' DNA helicase activity"/>
    <property type="evidence" value="ECO:0007669"/>
    <property type="project" value="UniProtKB-EC"/>
</dbReference>
<dbReference type="PROSITE" id="PS51199">
    <property type="entry name" value="SF4_HELICASE"/>
    <property type="match status" value="2"/>
</dbReference>
<dbReference type="InterPro" id="IPR007693">
    <property type="entry name" value="DNA_helicase_DnaB-like_N"/>
</dbReference>
<comment type="catalytic activity">
    <reaction evidence="10">
        <text>ATP + H2O = ADP + phosphate + H(+)</text>
        <dbReference type="Rhea" id="RHEA:13065"/>
        <dbReference type="ChEBI" id="CHEBI:15377"/>
        <dbReference type="ChEBI" id="CHEBI:15378"/>
        <dbReference type="ChEBI" id="CHEBI:30616"/>
        <dbReference type="ChEBI" id="CHEBI:43474"/>
        <dbReference type="ChEBI" id="CHEBI:456216"/>
        <dbReference type="EC" id="5.6.2.3"/>
    </reaction>
</comment>
<protein>
    <recommendedName>
        <fullName evidence="9">DNA 5'-3' helicase</fullName>
        <ecNumber evidence="9">5.6.2.3</ecNumber>
    </recommendedName>
</protein>
<dbReference type="GO" id="GO:0003677">
    <property type="term" value="F:DNA binding"/>
    <property type="evidence" value="ECO:0007669"/>
    <property type="project" value="UniProtKB-KW"/>
</dbReference>
<evidence type="ECO:0000256" key="8">
    <source>
        <dbReference type="ARBA" id="ARBA00023235"/>
    </source>
</evidence>
<feature type="domain" description="SF4 helicase" evidence="11">
    <location>
        <begin position="191"/>
        <end position="399"/>
    </location>
</feature>
<dbReference type="GO" id="GO:0005829">
    <property type="term" value="C:cytosol"/>
    <property type="evidence" value="ECO:0007669"/>
    <property type="project" value="TreeGrafter"/>
</dbReference>
<evidence type="ECO:0000256" key="9">
    <source>
        <dbReference type="ARBA" id="ARBA00044969"/>
    </source>
</evidence>
<dbReference type="GO" id="GO:0006260">
    <property type="term" value="P:DNA replication"/>
    <property type="evidence" value="ECO:0007669"/>
    <property type="project" value="UniProtKB-KW"/>
</dbReference>
<reference evidence="12" key="1">
    <citation type="journal article" date="2015" name="J. Phycol.">
        <title>The Choreocolax polysiphoniae plastid forces a reevaluation of the evolutionary pathways to parasitism in red algae.</title>
        <authorList>
            <person name="Salomaki E.D."/>
            <person name="Nickles K.R."/>
            <person name="Lane C.E."/>
        </authorList>
    </citation>
    <scope>NUCLEOTIDE SEQUENCE</scope>
</reference>
<evidence type="ECO:0000256" key="6">
    <source>
        <dbReference type="ARBA" id="ARBA00022840"/>
    </source>
</evidence>
<feature type="domain" description="SF4 helicase" evidence="11">
    <location>
        <begin position="534"/>
        <end position="590"/>
    </location>
</feature>
<comment type="similarity">
    <text evidence="1">Belongs to the helicase family. DnaB subfamily.</text>
</comment>
<dbReference type="EC" id="5.6.2.3" evidence="9"/>
<proteinExistence type="inferred from homology"/>
<keyword evidence="3" id="KW-0547">Nucleotide-binding</keyword>
<evidence type="ECO:0000256" key="1">
    <source>
        <dbReference type="ARBA" id="ARBA00008428"/>
    </source>
</evidence>
<evidence type="ECO:0000256" key="3">
    <source>
        <dbReference type="ARBA" id="ARBA00022741"/>
    </source>
</evidence>
<dbReference type="Gene3D" id="3.40.50.300">
    <property type="entry name" value="P-loop containing nucleotide triphosphate hydrolases"/>
    <property type="match status" value="2"/>
</dbReference>
<evidence type="ECO:0000256" key="10">
    <source>
        <dbReference type="ARBA" id="ARBA00048954"/>
    </source>
</evidence>
<keyword evidence="7" id="KW-0238">DNA-binding</keyword>
<dbReference type="RefSeq" id="YP_009122127.1">
    <property type="nucleotide sequence ID" value="NC_026522.1"/>
</dbReference>
<evidence type="ECO:0000256" key="7">
    <source>
        <dbReference type="ARBA" id="ARBA00023125"/>
    </source>
</evidence>
<evidence type="ECO:0000256" key="5">
    <source>
        <dbReference type="ARBA" id="ARBA00022806"/>
    </source>
</evidence>
<evidence type="ECO:0000256" key="2">
    <source>
        <dbReference type="ARBA" id="ARBA00022705"/>
    </source>
</evidence>
<dbReference type="GeneID" id="23629457"/>
<keyword evidence="12" id="KW-0934">Plastid</keyword>
<keyword evidence="5 12" id="KW-0347">Helicase</keyword>